<evidence type="ECO:0000313" key="2">
    <source>
        <dbReference type="EMBL" id="EPE04567.1"/>
    </source>
</evidence>
<dbReference type="VEuPathDB" id="FungiDB:F503_03629"/>
<feature type="chain" id="PRO_5012949235" evidence="1">
    <location>
        <begin position="16"/>
        <end position="198"/>
    </location>
</feature>
<organism evidence="2 3">
    <name type="scientific">Ophiostoma piceae (strain UAMH 11346)</name>
    <name type="common">Sap stain fungus</name>
    <dbReference type="NCBI Taxonomy" id="1262450"/>
    <lineage>
        <taxon>Eukaryota</taxon>
        <taxon>Fungi</taxon>
        <taxon>Dikarya</taxon>
        <taxon>Ascomycota</taxon>
        <taxon>Pezizomycotina</taxon>
        <taxon>Sordariomycetes</taxon>
        <taxon>Sordariomycetidae</taxon>
        <taxon>Ophiostomatales</taxon>
        <taxon>Ophiostomataceae</taxon>
        <taxon>Ophiostoma</taxon>
    </lineage>
</organism>
<dbReference type="Proteomes" id="UP000016923">
    <property type="component" value="Unassembled WGS sequence"/>
</dbReference>
<keyword evidence="1" id="KW-0732">Signal</keyword>
<name>S3BVI5_OPHP1</name>
<sequence length="198" mass="23003">MWWSVMLTMVRMCVAREHRFECVGCESTVTGTMTIRQFCRRKEDVEAMTGRFIFPGTDEAVVFPKAGEEADYYEGQEEDRANSEVHNPTSDTIIPHRYFRVKAVFVGARFCKDCLEAKHKKDQGTMKQLDRDLVRVYRDTIDVTFDKHVEWLKELASGDEAKDDVNEELKIFDGERCYHVPGAFDSKFYDGPVRCDIM</sequence>
<gene>
    <name evidence="2" type="ORF">F503_03629</name>
</gene>
<feature type="signal peptide" evidence="1">
    <location>
        <begin position="1"/>
        <end position="15"/>
    </location>
</feature>
<evidence type="ECO:0000256" key="1">
    <source>
        <dbReference type="SAM" id="SignalP"/>
    </source>
</evidence>
<protein>
    <submittedName>
        <fullName evidence="2">Uncharacterized protein</fullName>
    </submittedName>
</protein>
<proteinExistence type="predicted"/>
<accession>S3BVI5</accession>
<dbReference type="AlphaFoldDB" id="S3BVI5"/>
<evidence type="ECO:0000313" key="3">
    <source>
        <dbReference type="Proteomes" id="UP000016923"/>
    </source>
</evidence>
<keyword evidence="3" id="KW-1185">Reference proteome</keyword>
<dbReference type="EMBL" id="KE148160">
    <property type="protein sequence ID" value="EPE04567.1"/>
    <property type="molecule type" value="Genomic_DNA"/>
</dbReference>
<reference evidence="2 3" key="1">
    <citation type="journal article" date="2013" name="BMC Genomics">
        <title>The genome and transcriptome of the pine saprophyte Ophiostoma piceae, and a comparison with the bark beetle-associated pine pathogen Grosmannia clavigera.</title>
        <authorList>
            <person name="Haridas S."/>
            <person name="Wang Y."/>
            <person name="Lim L."/>
            <person name="Massoumi Alamouti S."/>
            <person name="Jackman S."/>
            <person name="Docking R."/>
            <person name="Robertson G."/>
            <person name="Birol I."/>
            <person name="Bohlmann J."/>
            <person name="Breuil C."/>
        </authorList>
    </citation>
    <scope>NUCLEOTIDE SEQUENCE [LARGE SCALE GENOMIC DNA]</scope>
    <source>
        <strain evidence="2 3">UAMH 11346</strain>
    </source>
</reference>
<dbReference type="HOGENOM" id="CLU_1378522_0_0_1"/>